<sequence length="241" mass="26194">MRTELQFSPVLGYIGSFAPKSFTFEQPTTIELDGHIPGLNEPDPSPQNTVFPSRSLAYEQASIAFDGTTFVLTPEDELAENICVNGYLLQDQAHVLQDGDVLQFGSYMRKEHRFKTDCAAKVSFRLSPGASPTGTNWAGIRQLVSDLQREQAQAQQGHQSAGRKTPFKIASSQNLTQSPGQIQIPPKASKDGFSDGSFAAVLRELRHTSAFLCSKFDAMLGPVPASESASTPSVVNILPLY</sequence>
<dbReference type="InterPro" id="IPR000253">
    <property type="entry name" value="FHA_dom"/>
</dbReference>
<dbReference type="Proteomes" id="UP000077684">
    <property type="component" value="Unassembled WGS sequence"/>
</dbReference>
<dbReference type="AlphaFoldDB" id="A0A8X7SS60"/>
<feature type="domain" description="FHA" evidence="1">
    <location>
        <begin position="46"/>
        <end position="105"/>
    </location>
</feature>
<comment type="caution">
    <text evidence="2">The sequence shown here is derived from an EMBL/GenBank/DDBJ whole genome shotgun (WGS) entry which is preliminary data.</text>
</comment>
<organism evidence="2 3">
    <name type="scientific">Tilletia controversa</name>
    <name type="common">dwarf bunt fungus</name>
    <dbReference type="NCBI Taxonomy" id="13291"/>
    <lineage>
        <taxon>Eukaryota</taxon>
        <taxon>Fungi</taxon>
        <taxon>Dikarya</taxon>
        <taxon>Basidiomycota</taxon>
        <taxon>Ustilaginomycotina</taxon>
        <taxon>Exobasidiomycetes</taxon>
        <taxon>Tilletiales</taxon>
        <taxon>Tilletiaceae</taxon>
        <taxon>Tilletia</taxon>
    </lineage>
</organism>
<evidence type="ECO:0000313" key="2">
    <source>
        <dbReference type="EMBL" id="KAE8236503.1"/>
    </source>
</evidence>
<evidence type="ECO:0000313" key="3">
    <source>
        <dbReference type="Proteomes" id="UP000077684"/>
    </source>
</evidence>
<dbReference type="Pfam" id="PF00498">
    <property type="entry name" value="FHA"/>
    <property type="match status" value="1"/>
</dbReference>
<name>A0A8X7SS60_9BASI</name>
<proteinExistence type="predicted"/>
<evidence type="ECO:0000259" key="1">
    <source>
        <dbReference type="Pfam" id="PF00498"/>
    </source>
</evidence>
<accession>A0A8X7SS60</accession>
<reference evidence="2" key="1">
    <citation type="submission" date="2016-04" db="EMBL/GenBank/DDBJ databases">
        <authorList>
            <person name="Nguyen H.D."/>
            <person name="Samba Siva P."/>
            <person name="Cullis J."/>
            <person name="Levesque C.A."/>
            <person name="Hambleton S."/>
        </authorList>
    </citation>
    <scope>NUCLEOTIDE SEQUENCE</scope>
    <source>
        <strain evidence="2">DAOMC 236426</strain>
    </source>
</reference>
<reference evidence="2" key="2">
    <citation type="journal article" date="2019" name="IMA Fungus">
        <title>Genome sequencing and comparison of five Tilletia species to identify candidate genes for the detection of regulated species infecting wheat.</title>
        <authorList>
            <person name="Nguyen H.D.T."/>
            <person name="Sultana T."/>
            <person name="Kesanakurti P."/>
            <person name="Hambleton S."/>
        </authorList>
    </citation>
    <scope>NUCLEOTIDE SEQUENCE</scope>
    <source>
        <strain evidence="2">DAOMC 236426</strain>
    </source>
</reference>
<keyword evidence="3" id="KW-1185">Reference proteome</keyword>
<protein>
    <recommendedName>
        <fullName evidence="1">FHA domain-containing protein</fullName>
    </recommendedName>
</protein>
<dbReference type="EMBL" id="LWDE02002919">
    <property type="protein sequence ID" value="KAE8236503.1"/>
    <property type="molecule type" value="Genomic_DNA"/>
</dbReference>
<gene>
    <name evidence="2" type="ORF">A4X06_0g9528</name>
</gene>